<protein>
    <submittedName>
        <fullName evidence="1">Uncharacterized protein</fullName>
    </submittedName>
</protein>
<dbReference type="EMBL" id="ACCF01000046">
    <property type="protein sequence ID" value="EEF69138.1"/>
    <property type="molecule type" value="Genomic_DNA"/>
</dbReference>
<accession>B9Y4F8</accession>
<evidence type="ECO:0000313" key="1">
    <source>
        <dbReference type="EMBL" id="EEF69138.1"/>
    </source>
</evidence>
<reference evidence="1 2" key="1">
    <citation type="submission" date="2008-12" db="EMBL/GenBank/DDBJ databases">
        <authorList>
            <person name="Fulton L."/>
            <person name="Clifton S."/>
            <person name="Fulton B."/>
            <person name="Xu J."/>
            <person name="Minx P."/>
            <person name="Pepin K.H."/>
            <person name="Johnson M."/>
            <person name="Bhonagiri V."/>
            <person name="Nash W.E."/>
            <person name="Mardis E.R."/>
            <person name="Wilson R.K."/>
        </authorList>
    </citation>
    <scope>NUCLEOTIDE SEQUENCE [LARGE SCALE GENOMIC DNA]</scope>
    <source>
        <strain evidence="1 2">DSM 12042</strain>
    </source>
</reference>
<dbReference type="HOGENOM" id="CLU_3184576_0_0_9"/>
<comment type="caution">
    <text evidence="1">The sequence shown here is derived from an EMBL/GenBank/DDBJ whole genome shotgun (WGS) entry which is preliminary data.</text>
</comment>
<name>B9Y4F8_9FIRM</name>
<organism evidence="1 2">
    <name type="scientific">Holdemania filiformis DSM 12042</name>
    <dbReference type="NCBI Taxonomy" id="545696"/>
    <lineage>
        <taxon>Bacteria</taxon>
        <taxon>Bacillati</taxon>
        <taxon>Bacillota</taxon>
        <taxon>Erysipelotrichia</taxon>
        <taxon>Erysipelotrichales</taxon>
        <taxon>Erysipelotrichaceae</taxon>
        <taxon>Holdemania</taxon>
    </lineage>
</organism>
<proteinExistence type="predicted"/>
<dbReference type="STRING" id="545696.HOLDEFILI_00689"/>
<sequence>MAFFRLPHNSGKQNTFEIGSSITKAEKAWTSIRNTIQSMIRKNSKP</sequence>
<evidence type="ECO:0000313" key="2">
    <source>
        <dbReference type="Proteomes" id="UP000005950"/>
    </source>
</evidence>
<dbReference type="Proteomes" id="UP000005950">
    <property type="component" value="Unassembled WGS sequence"/>
</dbReference>
<dbReference type="AlphaFoldDB" id="B9Y4F8"/>
<gene>
    <name evidence="1" type="ORF">HOLDEFILI_00689</name>
</gene>
<reference evidence="1 2" key="2">
    <citation type="submission" date="2009-02" db="EMBL/GenBank/DDBJ databases">
        <title>Draft genome sequence of Holdemania filiformis DSM 12042.</title>
        <authorList>
            <person name="Sudarsanam P."/>
            <person name="Ley R."/>
            <person name="Guruge J."/>
            <person name="Turnbaugh P.J."/>
            <person name="Mahowald M."/>
            <person name="Liep D."/>
            <person name="Gordon J."/>
        </authorList>
    </citation>
    <scope>NUCLEOTIDE SEQUENCE [LARGE SCALE GENOMIC DNA]</scope>
    <source>
        <strain evidence="1 2">DSM 12042</strain>
    </source>
</reference>